<dbReference type="EMBL" id="RYZR01000007">
    <property type="protein sequence ID" value="RUL62340.1"/>
    <property type="molecule type" value="Genomic_DNA"/>
</dbReference>
<organism evidence="9 10">
    <name type="scientific">Dyella dinghuensis</name>
    <dbReference type="NCBI Taxonomy" id="1920169"/>
    <lineage>
        <taxon>Bacteria</taxon>
        <taxon>Pseudomonadati</taxon>
        <taxon>Pseudomonadota</taxon>
        <taxon>Gammaproteobacteria</taxon>
        <taxon>Lysobacterales</taxon>
        <taxon>Rhodanobacteraceae</taxon>
        <taxon>Dyella</taxon>
    </lineage>
</organism>
<evidence type="ECO:0000313" key="9">
    <source>
        <dbReference type="EMBL" id="RUL62340.1"/>
    </source>
</evidence>
<accession>A0A432LR07</accession>
<dbReference type="Gene3D" id="1.20.1440.240">
    <property type="match status" value="1"/>
</dbReference>
<dbReference type="Pfam" id="PF01593">
    <property type="entry name" value="Amino_oxidase"/>
    <property type="match status" value="1"/>
</dbReference>
<dbReference type="SUPFAM" id="SSF54373">
    <property type="entry name" value="FAD-linked reductases, C-terminal domain"/>
    <property type="match status" value="1"/>
</dbReference>
<gene>
    <name evidence="9" type="ORF">EKH79_15800</name>
</gene>
<comment type="pathway">
    <text evidence="1">Plant hormone metabolism; auxin biosynthesis.</text>
</comment>
<comment type="catalytic activity">
    <reaction evidence="6">
        <text>L-tryptophan + O2 = indole-3-acetamide + CO2 + H2O</text>
        <dbReference type="Rhea" id="RHEA:16165"/>
        <dbReference type="ChEBI" id="CHEBI:15377"/>
        <dbReference type="ChEBI" id="CHEBI:15379"/>
        <dbReference type="ChEBI" id="CHEBI:16031"/>
        <dbReference type="ChEBI" id="CHEBI:16526"/>
        <dbReference type="ChEBI" id="CHEBI:57912"/>
        <dbReference type="EC" id="1.13.12.3"/>
    </reaction>
</comment>
<evidence type="ECO:0000256" key="4">
    <source>
        <dbReference type="ARBA" id="ARBA00017871"/>
    </source>
</evidence>
<dbReference type="GO" id="GO:0001716">
    <property type="term" value="F:L-amino-acid oxidase activity"/>
    <property type="evidence" value="ECO:0007669"/>
    <property type="project" value="TreeGrafter"/>
</dbReference>
<dbReference type="PANTHER" id="PTHR10742:SF342">
    <property type="entry name" value="AMINE OXIDASE"/>
    <property type="match status" value="1"/>
</dbReference>
<keyword evidence="5" id="KW-0073">Auxin biosynthesis</keyword>
<evidence type="ECO:0000256" key="6">
    <source>
        <dbReference type="ARBA" id="ARBA00047321"/>
    </source>
</evidence>
<dbReference type="InterPro" id="IPR002937">
    <property type="entry name" value="Amino_oxidase"/>
</dbReference>
<dbReference type="InterPro" id="IPR006311">
    <property type="entry name" value="TAT_signal"/>
</dbReference>
<dbReference type="SUPFAM" id="SSF51905">
    <property type="entry name" value="FAD/NAD(P)-binding domain"/>
    <property type="match status" value="1"/>
</dbReference>
<reference evidence="9 10" key="1">
    <citation type="submission" date="2018-12" db="EMBL/GenBank/DDBJ databases">
        <title>Dyella dinghuensis sp. nov. DHOA06 and Dyella choica sp. nov. 4M-K27, isolated from forest soil.</title>
        <authorList>
            <person name="Qiu L.-H."/>
            <person name="Gao Z.-H."/>
        </authorList>
    </citation>
    <scope>NUCLEOTIDE SEQUENCE [LARGE SCALE GENOMIC DNA]</scope>
    <source>
        <strain evidence="9 10">DHOA06</strain>
    </source>
</reference>
<comment type="caution">
    <text evidence="9">The sequence shown here is derived from an EMBL/GenBank/DDBJ whole genome shotgun (WGS) entry which is preliminary data.</text>
</comment>
<feature type="region of interest" description="Disordered" evidence="7">
    <location>
        <begin position="228"/>
        <end position="247"/>
    </location>
</feature>
<dbReference type="OrthoDB" id="337830at2"/>
<dbReference type="GO" id="GO:0009851">
    <property type="term" value="P:auxin biosynthetic process"/>
    <property type="evidence" value="ECO:0007669"/>
    <property type="project" value="UniProtKB-KW"/>
</dbReference>
<evidence type="ECO:0000256" key="3">
    <source>
        <dbReference type="ARBA" id="ARBA00012535"/>
    </source>
</evidence>
<dbReference type="GO" id="GO:0050361">
    <property type="term" value="F:tryptophan 2-monooxygenase activity"/>
    <property type="evidence" value="ECO:0007669"/>
    <property type="project" value="UniProtKB-EC"/>
</dbReference>
<dbReference type="Proteomes" id="UP000267077">
    <property type="component" value="Unassembled WGS sequence"/>
</dbReference>
<dbReference type="InterPro" id="IPR036188">
    <property type="entry name" value="FAD/NAD-bd_sf"/>
</dbReference>
<dbReference type="PANTHER" id="PTHR10742">
    <property type="entry name" value="FLAVIN MONOAMINE OXIDASE"/>
    <property type="match status" value="1"/>
</dbReference>
<comment type="similarity">
    <text evidence="2">Belongs to the tryptophan 2-monooxygenase family.</text>
</comment>
<dbReference type="EC" id="1.13.12.3" evidence="3"/>
<name>A0A432LR07_9GAMM</name>
<keyword evidence="10" id="KW-1185">Reference proteome</keyword>
<dbReference type="PROSITE" id="PS51318">
    <property type="entry name" value="TAT"/>
    <property type="match status" value="1"/>
</dbReference>
<evidence type="ECO:0000256" key="7">
    <source>
        <dbReference type="SAM" id="MobiDB-lite"/>
    </source>
</evidence>
<sequence>MQGEGSESTMTRRDLLRMIGLSAGGAVMYQAMSSLGFAAQSPYKGTPKLEGAPQGASVLILGAGLAGMVVAYELRKAGYKVSVLEYNARPGGRNWSLRGGDTYTELGGRTQHCQFDRGLYFNPGPWRIPYHHRGILDYCKKLGVPLEPFVQINHNAYVHNSNAFDGKPQRYRTINADYRGYTAELLAKSTQQGKLDTPLSKDDQAILLDSLRDWGALDKNYAYVSSPQTSNRRGFDKAPGGGLSGKPISSQPLQFHDVLSSHLWKGLTEGENYEFQTTLLQPVGGMGRIGEAFGRELHGVIRYNAKVTAIQQDEHGVSVTYEDSHHPGSTQKARADWCICTIPLSILSQLPINVGPAMAEAIAAVPYAGTVKVGLQFKRRFWEEDDDIFGGITATDLPINNISYPSCDFNSSGKGVLLGGYLWGLNAYEFTAMDPAERIRRTVEYGAQIHPQYKAEFDNGVAVAWHRSPFTLGCFAAWSDELRDKHYDNLCQIDGRIALAGEHASYLPAWQEGAVTSALDLIERLHQRVMAGGAV</sequence>
<dbReference type="Gene3D" id="3.50.50.60">
    <property type="entry name" value="FAD/NAD(P)-binding domain"/>
    <property type="match status" value="1"/>
</dbReference>
<dbReference type="InterPro" id="IPR050281">
    <property type="entry name" value="Flavin_monoamine_oxidase"/>
</dbReference>
<proteinExistence type="inferred from homology"/>
<dbReference type="AlphaFoldDB" id="A0A432LR07"/>
<evidence type="ECO:0000313" key="10">
    <source>
        <dbReference type="Proteomes" id="UP000267077"/>
    </source>
</evidence>
<dbReference type="Gene3D" id="3.90.660.10">
    <property type="match status" value="1"/>
</dbReference>
<feature type="domain" description="Amine oxidase" evidence="8">
    <location>
        <begin position="65"/>
        <end position="519"/>
    </location>
</feature>
<protein>
    <recommendedName>
        <fullName evidence="4">Tryptophan 2-monooxygenase</fullName>
        <ecNumber evidence="3">1.13.12.3</ecNumber>
    </recommendedName>
</protein>
<evidence type="ECO:0000259" key="8">
    <source>
        <dbReference type="Pfam" id="PF01593"/>
    </source>
</evidence>
<evidence type="ECO:0000256" key="1">
    <source>
        <dbReference type="ARBA" id="ARBA00004814"/>
    </source>
</evidence>
<evidence type="ECO:0000256" key="2">
    <source>
        <dbReference type="ARBA" id="ARBA00005833"/>
    </source>
</evidence>
<dbReference type="RefSeq" id="WP_126674784.1">
    <property type="nucleotide sequence ID" value="NZ_RYZR01000007.1"/>
</dbReference>
<evidence type="ECO:0000256" key="5">
    <source>
        <dbReference type="ARBA" id="ARBA00023070"/>
    </source>
</evidence>
<dbReference type="GO" id="GO:0009063">
    <property type="term" value="P:amino acid catabolic process"/>
    <property type="evidence" value="ECO:0007669"/>
    <property type="project" value="TreeGrafter"/>
</dbReference>